<evidence type="ECO:0000256" key="5">
    <source>
        <dbReference type="ARBA" id="ARBA00022793"/>
    </source>
</evidence>
<evidence type="ECO:0000256" key="1">
    <source>
        <dbReference type="ARBA" id="ARBA00001163"/>
    </source>
</evidence>
<evidence type="ECO:0000256" key="4">
    <source>
        <dbReference type="ARBA" id="ARBA00022631"/>
    </source>
</evidence>
<dbReference type="GO" id="GO:0000255">
    <property type="term" value="P:allantoin metabolic process"/>
    <property type="evidence" value="ECO:0007669"/>
    <property type="project" value="InterPro"/>
</dbReference>
<dbReference type="InterPro" id="IPR017580">
    <property type="entry name" value="OHCU_decarboxylase-1"/>
</dbReference>
<evidence type="ECO:0000256" key="2">
    <source>
        <dbReference type="ARBA" id="ARBA00004754"/>
    </source>
</evidence>
<name>A0A7W8AIE0_9HYPH</name>
<keyword evidence="6 8" id="KW-0456">Lyase</keyword>
<protein>
    <recommendedName>
        <fullName evidence="3">2-oxo-4-hydroxy-4-carboxy-5-ureidoimidazoline decarboxylase</fullName>
        <ecNumber evidence="3">4.1.1.97</ecNumber>
    </recommendedName>
</protein>
<sequence length="173" mass="19051">MNLQTLNSLSETEFVSALGGIFEHSPWVAEAVVRDRPFASVSVLHQAMVQVVENAGVNKQLALIRAHPDLAGKAARAGHLTDASTSEQKGAGLDRLDDAEYERFHSLNDAYKQRFDFPFILAVRGFDGKGHDKHSILASFETRLKNTPAQEISEALRQIARIAELRLGDMLGQ</sequence>
<dbReference type="Proteomes" id="UP000531231">
    <property type="component" value="Unassembled WGS sequence"/>
</dbReference>
<keyword evidence="5" id="KW-0210">Decarboxylase</keyword>
<reference evidence="8 9" key="1">
    <citation type="submission" date="2020-08" db="EMBL/GenBank/DDBJ databases">
        <title>Genomic Encyclopedia of Type Strains, Phase IV (KMG-IV): sequencing the most valuable type-strain genomes for metagenomic binning, comparative biology and taxonomic classification.</title>
        <authorList>
            <person name="Goeker M."/>
        </authorList>
    </citation>
    <scope>NUCLEOTIDE SEQUENCE [LARGE SCALE GENOMIC DNA]</scope>
    <source>
        <strain evidence="8 9">DSM 25620</strain>
    </source>
</reference>
<evidence type="ECO:0000313" key="9">
    <source>
        <dbReference type="Proteomes" id="UP000531231"/>
    </source>
</evidence>
<dbReference type="PANTHER" id="PTHR43466">
    <property type="entry name" value="2-OXO-4-HYDROXY-4-CARBOXY-5-UREIDOIMIDAZOLINE DECARBOXYLASE-RELATED"/>
    <property type="match status" value="1"/>
</dbReference>
<dbReference type="EMBL" id="JACHIL010000001">
    <property type="protein sequence ID" value="MBB5089588.1"/>
    <property type="molecule type" value="Genomic_DNA"/>
</dbReference>
<evidence type="ECO:0000256" key="3">
    <source>
        <dbReference type="ARBA" id="ARBA00012257"/>
    </source>
</evidence>
<feature type="domain" description="Oxo-4-hydroxy-4-carboxy-5-ureidoimidazoline decarboxylase" evidence="7">
    <location>
        <begin position="7"/>
        <end position="167"/>
    </location>
</feature>
<dbReference type="InterPro" id="IPR036778">
    <property type="entry name" value="OHCU_decarboxylase_sf"/>
</dbReference>
<dbReference type="InterPro" id="IPR018020">
    <property type="entry name" value="OHCU_decarboxylase"/>
</dbReference>
<dbReference type="SUPFAM" id="SSF158694">
    <property type="entry name" value="UraD-Like"/>
    <property type="match status" value="1"/>
</dbReference>
<evidence type="ECO:0000259" key="7">
    <source>
        <dbReference type="Pfam" id="PF09349"/>
    </source>
</evidence>
<dbReference type="RefSeq" id="WP_151158237.1">
    <property type="nucleotide sequence ID" value="NZ_JACHIL010000001.1"/>
</dbReference>
<organism evidence="8 9">
    <name type="scientific">Pseudochrobactrum saccharolyticum</name>
    <dbReference type="NCBI Taxonomy" id="354352"/>
    <lineage>
        <taxon>Bacteria</taxon>
        <taxon>Pseudomonadati</taxon>
        <taxon>Pseudomonadota</taxon>
        <taxon>Alphaproteobacteria</taxon>
        <taxon>Hyphomicrobiales</taxon>
        <taxon>Brucellaceae</taxon>
        <taxon>Pseudochrobactrum</taxon>
    </lineage>
</organism>
<comment type="caution">
    <text evidence="8">The sequence shown here is derived from an EMBL/GenBank/DDBJ whole genome shotgun (WGS) entry which is preliminary data.</text>
</comment>
<dbReference type="GO" id="GO:0051997">
    <property type="term" value="F:2-oxo-4-hydroxy-4-carboxy-5-ureidoimidazoline decarboxylase activity"/>
    <property type="evidence" value="ECO:0007669"/>
    <property type="project" value="UniProtKB-EC"/>
</dbReference>
<dbReference type="GO" id="GO:0006144">
    <property type="term" value="P:purine nucleobase metabolic process"/>
    <property type="evidence" value="ECO:0007669"/>
    <property type="project" value="UniProtKB-KW"/>
</dbReference>
<comment type="pathway">
    <text evidence="2">Purine metabolism; urate degradation; (S)-allantoin from urate: step 3/3.</text>
</comment>
<dbReference type="UniPathway" id="UPA00394">
    <property type="reaction ID" value="UER00652"/>
</dbReference>
<keyword evidence="9" id="KW-1185">Reference proteome</keyword>
<comment type="catalytic activity">
    <reaction evidence="1">
        <text>5-hydroxy-2-oxo-4-ureido-2,5-dihydro-1H-imidazole-5-carboxylate + H(+) = (S)-allantoin + CO2</text>
        <dbReference type="Rhea" id="RHEA:26301"/>
        <dbReference type="ChEBI" id="CHEBI:15378"/>
        <dbReference type="ChEBI" id="CHEBI:15678"/>
        <dbReference type="ChEBI" id="CHEBI:16526"/>
        <dbReference type="ChEBI" id="CHEBI:58639"/>
        <dbReference type="EC" id="4.1.1.97"/>
    </reaction>
</comment>
<keyword evidence="4" id="KW-0659">Purine metabolism</keyword>
<dbReference type="NCBIfam" id="TIGR03164">
    <property type="entry name" value="UHCUDC"/>
    <property type="match status" value="1"/>
</dbReference>
<dbReference type="Pfam" id="PF09349">
    <property type="entry name" value="OHCU_decarbox"/>
    <property type="match status" value="1"/>
</dbReference>
<proteinExistence type="predicted"/>
<accession>A0A7W8AIE0</accession>
<evidence type="ECO:0000256" key="6">
    <source>
        <dbReference type="ARBA" id="ARBA00023239"/>
    </source>
</evidence>
<gene>
    <name evidence="8" type="ORF">HNQ68_000100</name>
</gene>
<evidence type="ECO:0000313" key="8">
    <source>
        <dbReference type="EMBL" id="MBB5089588.1"/>
    </source>
</evidence>
<dbReference type="Gene3D" id="1.10.3330.10">
    <property type="entry name" value="Oxo-4-hydroxy-4-carboxy-5-ureidoimidazoline decarboxylase"/>
    <property type="match status" value="1"/>
</dbReference>
<dbReference type="EC" id="4.1.1.97" evidence="3"/>
<dbReference type="AlphaFoldDB" id="A0A7W8AIE0"/>
<dbReference type="PANTHER" id="PTHR43466:SF1">
    <property type="entry name" value="2-OXO-4-HYDROXY-4-CARBOXY-5-UREIDOIMIDAZOLINE DECARBOXYLASE-RELATED"/>
    <property type="match status" value="1"/>
</dbReference>
<dbReference type="GO" id="GO:0019628">
    <property type="term" value="P:urate catabolic process"/>
    <property type="evidence" value="ECO:0007669"/>
    <property type="project" value="UniProtKB-UniPathway"/>
</dbReference>